<organism evidence="3 4">
    <name type="scientific">Cymbomonas tetramitiformis</name>
    <dbReference type="NCBI Taxonomy" id="36881"/>
    <lineage>
        <taxon>Eukaryota</taxon>
        <taxon>Viridiplantae</taxon>
        <taxon>Chlorophyta</taxon>
        <taxon>Pyramimonadophyceae</taxon>
        <taxon>Pyramimonadales</taxon>
        <taxon>Pyramimonadaceae</taxon>
        <taxon>Cymbomonas</taxon>
    </lineage>
</organism>
<gene>
    <name evidence="3" type="ORF">CYMTET_42533</name>
</gene>
<proteinExistence type="predicted"/>
<feature type="transmembrane region" description="Helical" evidence="2">
    <location>
        <begin position="103"/>
        <end position="122"/>
    </location>
</feature>
<reference evidence="3 4" key="1">
    <citation type="journal article" date="2015" name="Genome Biol. Evol.">
        <title>Comparative Genomics of a Bacterivorous Green Alga Reveals Evolutionary Causalities and Consequences of Phago-Mixotrophic Mode of Nutrition.</title>
        <authorList>
            <person name="Burns J.A."/>
            <person name="Paasch A."/>
            <person name="Narechania A."/>
            <person name="Kim E."/>
        </authorList>
    </citation>
    <scope>NUCLEOTIDE SEQUENCE [LARGE SCALE GENOMIC DNA]</scope>
    <source>
        <strain evidence="3 4">PLY_AMNH</strain>
    </source>
</reference>
<dbReference type="Proteomes" id="UP001190700">
    <property type="component" value="Unassembled WGS sequence"/>
</dbReference>
<keyword evidence="2" id="KW-0812">Transmembrane</keyword>
<evidence type="ECO:0000256" key="1">
    <source>
        <dbReference type="SAM" id="MobiDB-lite"/>
    </source>
</evidence>
<keyword evidence="4" id="KW-1185">Reference proteome</keyword>
<comment type="caution">
    <text evidence="3">The sequence shown here is derived from an EMBL/GenBank/DDBJ whole genome shotgun (WGS) entry which is preliminary data.</text>
</comment>
<feature type="region of interest" description="Disordered" evidence="1">
    <location>
        <begin position="163"/>
        <end position="186"/>
    </location>
</feature>
<dbReference type="AlphaFoldDB" id="A0AAE0F156"/>
<protein>
    <submittedName>
        <fullName evidence="3">Uncharacterized protein</fullName>
    </submittedName>
</protein>
<name>A0AAE0F156_9CHLO</name>
<dbReference type="EMBL" id="LGRX02028511">
    <property type="protein sequence ID" value="KAK3247988.1"/>
    <property type="molecule type" value="Genomic_DNA"/>
</dbReference>
<evidence type="ECO:0000313" key="3">
    <source>
        <dbReference type="EMBL" id="KAK3247988.1"/>
    </source>
</evidence>
<feature type="transmembrane region" description="Helical" evidence="2">
    <location>
        <begin position="128"/>
        <end position="145"/>
    </location>
</feature>
<keyword evidence="2" id="KW-1133">Transmembrane helix</keyword>
<accession>A0AAE0F156</accession>
<keyword evidence="2" id="KW-0472">Membrane</keyword>
<sequence>MLLAGFALAMVPEVQLPEFDTCRDCFLGPSFHRGIVRASYYVYVFSLGIVATVSTSTTIFSTSLNWQGKKRLSKRGKKGGPKMLVSFDDWWAAKKKERKFWRWYFFISLPLFVVSIAASPNIWCGDCILGVCLLLMMMACGAVLYKIAYVNVLNGVDPQYEHGQPTIHSRSRRHLSSSMASPRGRE</sequence>
<evidence type="ECO:0000256" key="2">
    <source>
        <dbReference type="SAM" id="Phobius"/>
    </source>
</evidence>
<evidence type="ECO:0000313" key="4">
    <source>
        <dbReference type="Proteomes" id="UP001190700"/>
    </source>
</evidence>
<feature type="transmembrane region" description="Helical" evidence="2">
    <location>
        <begin position="41"/>
        <end position="66"/>
    </location>
</feature>